<dbReference type="RefSeq" id="WP_084335963.1">
    <property type="nucleotide sequence ID" value="NZ_CBKZNZ010000019.1"/>
</dbReference>
<keyword evidence="1 2" id="KW-0732">Signal</keyword>
<proteinExistence type="predicted"/>
<dbReference type="Gene3D" id="3.40.190.10">
    <property type="entry name" value="Periplasmic binding protein-like II"/>
    <property type="match status" value="2"/>
</dbReference>
<dbReference type="EMBL" id="FNFD01000016">
    <property type="protein sequence ID" value="SDL22202.1"/>
    <property type="molecule type" value="Genomic_DNA"/>
</dbReference>
<dbReference type="SUPFAM" id="SSF53850">
    <property type="entry name" value="Periplasmic binding protein-like II"/>
    <property type="match status" value="1"/>
</dbReference>
<dbReference type="PANTHER" id="PTHR30222">
    <property type="entry name" value="SPERMIDINE/PUTRESCINE-BINDING PERIPLASMIC PROTEIN"/>
    <property type="match status" value="1"/>
</dbReference>
<dbReference type="STRING" id="137658.SAMN05216186_116114"/>
<dbReference type="Proteomes" id="UP000198706">
    <property type="component" value="Unassembled WGS sequence"/>
</dbReference>
<evidence type="ECO:0000313" key="3">
    <source>
        <dbReference type="EMBL" id="SDL22202.1"/>
    </source>
</evidence>
<dbReference type="InterPro" id="IPR006059">
    <property type="entry name" value="SBP"/>
</dbReference>
<gene>
    <name evidence="3" type="ORF">SAMN05216186_116114</name>
</gene>
<sequence>MLKHSLRWTLAALCLGAASTGFAAQLMVVSFGGATRDAQRDAFYKPFKATTGTVVINGSYNGDFDKLRRMQAAQHVSWDVVEVEAPELVRGCETGLFQPLDAQELGDTQAFIPGALRPCGVGTFVWSMVLAYDSQRLSQAPQGWADFWDVQRFPGNRGLRKGAKYNLEFALLASGVPAEQVYARLATRQGVDMAFDKLDQLRPYIRWWQAGEEPIRGLNDGSLLMSASYSGRIGAAQDQGAALQLVWPGSIYDFDYWAIPSGSFNSREALQFIRFASQRETQQVFAERIPYGPVNSGALAGLAPERVARLPTAPANMAQALPMGVEFWIEHGDELEQRFERWLARP</sequence>
<reference evidence="3 4" key="1">
    <citation type="submission" date="2016-10" db="EMBL/GenBank/DDBJ databases">
        <authorList>
            <person name="de Groot N.N."/>
        </authorList>
    </citation>
    <scope>NUCLEOTIDE SEQUENCE [LARGE SCALE GENOMIC DNA]</scope>
    <source>
        <strain evidence="3 4">JCM 21544</strain>
    </source>
</reference>
<organism evidence="3 4">
    <name type="scientific">Pseudomonas indica</name>
    <dbReference type="NCBI Taxonomy" id="137658"/>
    <lineage>
        <taxon>Bacteria</taxon>
        <taxon>Pseudomonadati</taxon>
        <taxon>Pseudomonadota</taxon>
        <taxon>Gammaproteobacteria</taxon>
        <taxon>Pseudomonadales</taxon>
        <taxon>Pseudomonadaceae</taxon>
        <taxon>Pseudomonas</taxon>
    </lineage>
</organism>
<name>A0A1G9IAR3_9PSED</name>
<feature type="signal peptide" evidence="2">
    <location>
        <begin position="1"/>
        <end position="23"/>
    </location>
</feature>
<dbReference type="CDD" id="cd13589">
    <property type="entry name" value="PBP2_polyamine_RpCGA009"/>
    <property type="match status" value="1"/>
</dbReference>
<dbReference type="Pfam" id="PF13416">
    <property type="entry name" value="SBP_bac_8"/>
    <property type="match status" value="1"/>
</dbReference>
<evidence type="ECO:0000256" key="2">
    <source>
        <dbReference type="SAM" id="SignalP"/>
    </source>
</evidence>
<dbReference type="PANTHER" id="PTHR30222:SF2">
    <property type="entry name" value="ABC TRANSPORTER SUBSTRATE-BINDING PROTEIN"/>
    <property type="match status" value="1"/>
</dbReference>
<evidence type="ECO:0000313" key="4">
    <source>
        <dbReference type="Proteomes" id="UP000198706"/>
    </source>
</evidence>
<evidence type="ECO:0000256" key="1">
    <source>
        <dbReference type="ARBA" id="ARBA00022729"/>
    </source>
</evidence>
<keyword evidence="4" id="KW-1185">Reference proteome</keyword>
<feature type="chain" id="PRO_5011632593" evidence="2">
    <location>
        <begin position="24"/>
        <end position="346"/>
    </location>
</feature>
<protein>
    <submittedName>
        <fullName evidence="3">Putative spermidine/putrescine transport system substrate-binding protein</fullName>
    </submittedName>
</protein>
<accession>A0A1G9IAR3</accession>
<dbReference type="AlphaFoldDB" id="A0A1G9IAR3"/>